<gene>
    <name evidence="5" type="ORF">N7496_000752</name>
</gene>
<evidence type="ECO:0000256" key="4">
    <source>
        <dbReference type="ARBA" id="ARBA00038314"/>
    </source>
</evidence>
<dbReference type="PANTHER" id="PTHR35897">
    <property type="entry name" value="METHYLTRANSFERASE AUSD"/>
    <property type="match status" value="1"/>
</dbReference>
<organism evidence="5 6">
    <name type="scientific">Penicillium cataractarum</name>
    <dbReference type="NCBI Taxonomy" id="2100454"/>
    <lineage>
        <taxon>Eukaryota</taxon>
        <taxon>Fungi</taxon>
        <taxon>Dikarya</taxon>
        <taxon>Ascomycota</taxon>
        <taxon>Pezizomycotina</taxon>
        <taxon>Eurotiomycetes</taxon>
        <taxon>Eurotiomycetidae</taxon>
        <taxon>Eurotiales</taxon>
        <taxon>Aspergillaceae</taxon>
        <taxon>Penicillium</taxon>
    </lineage>
</organism>
<evidence type="ECO:0008006" key="7">
    <source>
        <dbReference type="Google" id="ProtNLM"/>
    </source>
</evidence>
<comment type="similarity">
    <text evidence="4">Belongs to the class I-like SAM-binding methyltransferase superfamily.</text>
</comment>
<dbReference type="GO" id="GO:0016740">
    <property type="term" value="F:transferase activity"/>
    <property type="evidence" value="ECO:0007669"/>
    <property type="project" value="UniProtKB-KW"/>
</dbReference>
<dbReference type="AlphaFoldDB" id="A0A9W9VV04"/>
<keyword evidence="3" id="KW-0949">S-adenosyl-L-methionine</keyword>
<dbReference type="SUPFAM" id="SSF53335">
    <property type="entry name" value="S-adenosyl-L-methionine-dependent methyltransferases"/>
    <property type="match status" value="1"/>
</dbReference>
<keyword evidence="6" id="KW-1185">Reference proteome</keyword>
<dbReference type="OrthoDB" id="2094832at2759"/>
<comment type="caution">
    <text evidence="5">The sequence shown here is derived from an EMBL/GenBank/DDBJ whole genome shotgun (WGS) entry which is preliminary data.</text>
</comment>
<evidence type="ECO:0000256" key="3">
    <source>
        <dbReference type="ARBA" id="ARBA00022691"/>
    </source>
</evidence>
<dbReference type="EMBL" id="JAPZBS010000001">
    <property type="protein sequence ID" value="KAJ5389684.1"/>
    <property type="molecule type" value="Genomic_DNA"/>
</dbReference>
<protein>
    <recommendedName>
        <fullName evidence="7">Methyltransferase type 11 domain-containing protein</fullName>
    </recommendedName>
</protein>
<proteinExistence type="inferred from homology"/>
<dbReference type="InterPro" id="IPR051654">
    <property type="entry name" value="Meroterpenoid_MTases"/>
</dbReference>
<dbReference type="RefSeq" id="XP_056560412.1">
    <property type="nucleotide sequence ID" value="XM_056693683.1"/>
</dbReference>
<name>A0A9W9VV04_9EURO</name>
<dbReference type="Gene3D" id="3.40.50.150">
    <property type="entry name" value="Vaccinia Virus protein VP39"/>
    <property type="match status" value="1"/>
</dbReference>
<dbReference type="InterPro" id="IPR029063">
    <property type="entry name" value="SAM-dependent_MTases_sf"/>
</dbReference>
<comment type="pathway">
    <text evidence="1">Secondary metabolite biosynthesis.</text>
</comment>
<accession>A0A9W9VV04</accession>
<dbReference type="Proteomes" id="UP001147782">
    <property type="component" value="Unassembled WGS sequence"/>
</dbReference>
<reference evidence="5" key="2">
    <citation type="journal article" date="2023" name="IMA Fungus">
        <title>Comparative genomic study of the Penicillium genus elucidates a diverse pangenome and 15 lateral gene transfer events.</title>
        <authorList>
            <person name="Petersen C."/>
            <person name="Sorensen T."/>
            <person name="Nielsen M.R."/>
            <person name="Sondergaard T.E."/>
            <person name="Sorensen J.L."/>
            <person name="Fitzpatrick D.A."/>
            <person name="Frisvad J.C."/>
            <person name="Nielsen K.L."/>
        </authorList>
    </citation>
    <scope>NUCLEOTIDE SEQUENCE</scope>
    <source>
        <strain evidence="5">IBT 29864</strain>
    </source>
</reference>
<evidence type="ECO:0000256" key="1">
    <source>
        <dbReference type="ARBA" id="ARBA00005179"/>
    </source>
</evidence>
<sequence length="256" mass="29801">MSRASMTMLNDSFKLTVAWHPKKSSHVRDEAFDIYHYACIGLMRFLSFNLSHMPFWPRSLERLRADPSYGFLEAGCSDQDIAGEQLFGCDLEQVFIDLGYRLFRDTDRLKASFAVGDLNADEATFNDGEPFQKLHGKIDIVFASSLLHMWDWDTQFKVATRLVKICRPKSGVMITGRQMRSTKGDHYTMTGMKDNAVHYRHDPETMERFWAAVGEATQSCWKVEAGLYWNEEIDQTKDMPWADEKMRMMWWCATRE</sequence>
<evidence type="ECO:0000256" key="2">
    <source>
        <dbReference type="ARBA" id="ARBA00022679"/>
    </source>
</evidence>
<dbReference type="GeneID" id="81432860"/>
<evidence type="ECO:0000313" key="6">
    <source>
        <dbReference type="Proteomes" id="UP001147782"/>
    </source>
</evidence>
<keyword evidence="2" id="KW-0808">Transferase</keyword>
<evidence type="ECO:0000313" key="5">
    <source>
        <dbReference type="EMBL" id="KAJ5389684.1"/>
    </source>
</evidence>
<reference evidence="5" key="1">
    <citation type="submission" date="2022-11" db="EMBL/GenBank/DDBJ databases">
        <authorList>
            <person name="Petersen C."/>
        </authorList>
    </citation>
    <scope>NUCLEOTIDE SEQUENCE</scope>
    <source>
        <strain evidence="5">IBT 29864</strain>
    </source>
</reference>
<dbReference type="PANTHER" id="PTHR35897:SF1">
    <property type="entry name" value="METHYLTRANSFERASE AUSD"/>
    <property type="match status" value="1"/>
</dbReference>